<dbReference type="InterPro" id="IPR003653">
    <property type="entry name" value="Peptidase_C48_C"/>
</dbReference>
<sequence>MEPNSVLTLSPELDIAEPHKMAVTFRIPKRKPSSDSKCTHMQSPLSRLSNSGYRGDNSLDKACWSQSPNDARRKKDSPPFNRSNIFLNNQAAKDRAAWACRNSKVALTDVLLTEKGRHYLSKQQNTDCSSTHTDRSDSQSPPPSSSCEISEQSIAPTAARQTSPSKRGRPRRASDSLVLQRNENLKTRSDYFPLRRSNVESKDSPATSKRKSEKSIEGKRANEKCSETSLGSSELKDPSSECHKRRRSENSIPDPTINMDQDRTMTPHRERKYSIVATSPSKKQETEKGLDGHRTLCKESVLKESVRAMGIERKRLCFEQEAESRLLRQQIEEQPTLQEANTHRKHTPTGSPQSDGETTMCKEKSVSLRAQCYRIKPKKPSSCSSEPIVLSSDEEEGNACPTSSTSLTPTIKCLRLHAKKTPNSRDSGTASEPSGSESQTGNTNESSEGQMTHVRTTKGLKTPDPGRRESTKERDSLLELNFTAVHMGKIKGVAHGCIQFMADSIIIPLKDPKEECLSLSVVTSQLQKYGIWNQSSGEDPSETHTVIFLWVSGAQAQLIQKELSAIHPVEQPSKYSEFLFVELCSTPDEQQQQLLKELMCETGRRSEIPSLCAAVPWEEGHALLQGVSSDCPFISSWCLSQGQDREQEESALTLTPPSTGSPQKEWTQPEPSYTLCHRRTKDTYSVSIGLRPSKRWKEHKYTGPLTKLIVFPPPPTKGGIAVTTEDVECLDNGQFLNDVIIDFYLKYLMIEKVPNNVAERTHVFSSFFYRQLTRKDTPKEGAANISAQHRRHQRVKTWTRHIDIFDKDFIFVPVNQEAHWYLVVICFPGMEESKYEDRSNQCPRKNGERSSSEEEEGTAARGKALNGLMKGRCETSSSSNQEKAGSTEFPKAASSVNKFQDLPECTEKYCRRAKVYKRPCILIMDSLKVSSHERTVKQLREYLQVEWDVKMGTPRSFTSDQMRGSNCRVPLQDNSSDCGIYLLQYVESFLQNPVVHFEFPVQLERWFPRQEVKRKRDRIRDLILQLYRQQKSSS</sequence>
<feature type="region of interest" description="Disordered" evidence="6">
    <location>
        <begin position="648"/>
        <end position="669"/>
    </location>
</feature>
<feature type="compositionally biased region" description="Low complexity" evidence="6">
    <location>
        <begin position="145"/>
        <end position="154"/>
    </location>
</feature>
<reference evidence="8" key="1">
    <citation type="submission" date="2022-02" db="EMBL/GenBank/DDBJ databases">
        <title>Atlantic sturgeon de novo genome assembly.</title>
        <authorList>
            <person name="Stock M."/>
            <person name="Klopp C."/>
            <person name="Guiguen Y."/>
            <person name="Cabau C."/>
            <person name="Parinello H."/>
            <person name="Santidrian Yebra-Pimentel E."/>
            <person name="Kuhl H."/>
            <person name="Dirks R.P."/>
            <person name="Guessner J."/>
            <person name="Wuertz S."/>
            <person name="Du K."/>
            <person name="Schartl M."/>
        </authorList>
    </citation>
    <scope>NUCLEOTIDE SEQUENCE</scope>
    <source>
        <strain evidence="8">STURGEONOMICS-FGT-2020</strain>
        <tissue evidence="8">Whole blood</tissue>
    </source>
</reference>
<evidence type="ECO:0000313" key="9">
    <source>
        <dbReference type="Proteomes" id="UP001230051"/>
    </source>
</evidence>
<evidence type="ECO:0000256" key="6">
    <source>
        <dbReference type="SAM" id="MobiDB-lite"/>
    </source>
</evidence>
<protein>
    <submittedName>
        <fullName evidence="8">Sentrin-specific protease 7b isoform X1</fullName>
    </submittedName>
</protein>
<dbReference type="InterPro" id="IPR038765">
    <property type="entry name" value="Papain-like_cys_pep_sf"/>
</dbReference>
<dbReference type="AlphaFoldDB" id="A0AAD8LKQ3"/>
<keyword evidence="9" id="KW-1185">Reference proteome</keyword>
<keyword evidence="5" id="KW-0378">Hydrolase</keyword>
<dbReference type="SUPFAM" id="SSF54001">
    <property type="entry name" value="Cysteine proteinases"/>
    <property type="match status" value="1"/>
</dbReference>
<feature type="compositionally biased region" description="Polar residues" evidence="6">
    <location>
        <begin position="39"/>
        <end position="52"/>
    </location>
</feature>
<feature type="compositionally biased region" description="Basic and acidic residues" evidence="6">
    <location>
        <begin position="836"/>
        <end position="852"/>
    </location>
</feature>
<feature type="compositionally biased region" description="Polar residues" evidence="6">
    <location>
        <begin position="348"/>
        <end position="357"/>
    </location>
</feature>
<feature type="domain" description="Ubiquitin-like protease family profile" evidence="7">
    <location>
        <begin position="720"/>
        <end position="989"/>
    </location>
</feature>
<dbReference type="Proteomes" id="UP001230051">
    <property type="component" value="Unassembled WGS sequence"/>
</dbReference>
<dbReference type="EMBL" id="JAGXEW010000007">
    <property type="protein sequence ID" value="KAK1169991.1"/>
    <property type="molecule type" value="Genomic_DNA"/>
</dbReference>
<feature type="compositionally biased region" description="Polar residues" evidence="6">
    <location>
        <begin position="424"/>
        <end position="454"/>
    </location>
</feature>
<comment type="caution">
    <text evidence="8">The sequence shown here is derived from an EMBL/GenBank/DDBJ whole genome shotgun (WGS) entry which is preliminary data.</text>
</comment>
<evidence type="ECO:0000313" key="8">
    <source>
        <dbReference type="EMBL" id="KAK1169991.1"/>
    </source>
</evidence>
<keyword evidence="2" id="KW-0597">Phosphoprotein</keyword>
<evidence type="ECO:0000256" key="4">
    <source>
        <dbReference type="ARBA" id="ARBA00022786"/>
    </source>
</evidence>
<keyword evidence="3 8" id="KW-0645">Protease</keyword>
<gene>
    <name evidence="8" type="primary">Senp7</name>
    <name evidence="8" type="ORF">AOXY_G8918</name>
</gene>
<organism evidence="8 9">
    <name type="scientific">Acipenser oxyrinchus oxyrinchus</name>
    <dbReference type="NCBI Taxonomy" id="40147"/>
    <lineage>
        <taxon>Eukaryota</taxon>
        <taxon>Metazoa</taxon>
        <taxon>Chordata</taxon>
        <taxon>Craniata</taxon>
        <taxon>Vertebrata</taxon>
        <taxon>Euteleostomi</taxon>
        <taxon>Actinopterygii</taxon>
        <taxon>Chondrostei</taxon>
        <taxon>Acipenseriformes</taxon>
        <taxon>Acipenseridae</taxon>
        <taxon>Acipenser</taxon>
    </lineage>
</organism>
<dbReference type="GO" id="GO:0005634">
    <property type="term" value="C:nucleus"/>
    <property type="evidence" value="ECO:0007669"/>
    <property type="project" value="TreeGrafter"/>
</dbReference>
<feature type="region of interest" description="Disordered" evidence="6">
    <location>
        <begin position="272"/>
        <end position="291"/>
    </location>
</feature>
<feature type="region of interest" description="Disordered" evidence="6">
    <location>
        <begin position="334"/>
        <end position="362"/>
    </location>
</feature>
<comment type="similarity">
    <text evidence="1">Belongs to the peptidase C48 family.</text>
</comment>
<evidence type="ECO:0000259" key="7">
    <source>
        <dbReference type="PROSITE" id="PS50600"/>
    </source>
</evidence>
<keyword evidence="4" id="KW-0833">Ubl conjugation pathway</keyword>
<evidence type="ECO:0000256" key="5">
    <source>
        <dbReference type="ARBA" id="ARBA00022801"/>
    </source>
</evidence>
<evidence type="ECO:0000256" key="1">
    <source>
        <dbReference type="ARBA" id="ARBA00005234"/>
    </source>
</evidence>
<dbReference type="Gene3D" id="3.40.395.10">
    <property type="entry name" value="Adenoviral Proteinase, Chain A"/>
    <property type="match status" value="1"/>
</dbReference>
<accession>A0AAD8LKQ3</accession>
<dbReference type="Pfam" id="PF02902">
    <property type="entry name" value="Peptidase_C48"/>
    <property type="match status" value="1"/>
</dbReference>
<feature type="region of interest" description="Disordered" evidence="6">
    <location>
        <begin position="121"/>
        <end position="262"/>
    </location>
</feature>
<feature type="compositionally biased region" description="Basic and acidic residues" evidence="6">
    <location>
        <begin position="213"/>
        <end position="226"/>
    </location>
</feature>
<feature type="region of interest" description="Disordered" evidence="6">
    <location>
        <begin position="376"/>
        <end position="405"/>
    </location>
</feature>
<feature type="compositionally biased region" description="Polar residues" evidence="6">
    <location>
        <begin position="121"/>
        <end position="131"/>
    </location>
</feature>
<feature type="compositionally biased region" description="Basic and acidic residues" evidence="6">
    <location>
        <begin position="282"/>
        <end position="291"/>
    </location>
</feature>
<evidence type="ECO:0000256" key="3">
    <source>
        <dbReference type="ARBA" id="ARBA00022670"/>
    </source>
</evidence>
<dbReference type="PANTHER" id="PTHR46896:SF2">
    <property type="entry name" value="SENTRIN-SPECIFIC PROTEASE 7"/>
    <property type="match status" value="1"/>
</dbReference>
<feature type="region of interest" description="Disordered" evidence="6">
    <location>
        <begin position="420"/>
        <end position="475"/>
    </location>
</feature>
<name>A0AAD8LKQ3_ACIOX</name>
<proteinExistence type="inferred from homology"/>
<dbReference type="PANTHER" id="PTHR46896">
    <property type="entry name" value="SENTRIN-SPECIFIC PROTEASE"/>
    <property type="match status" value="1"/>
</dbReference>
<dbReference type="GO" id="GO:0070139">
    <property type="term" value="F:SUMO-specific endopeptidase activity"/>
    <property type="evidence" value="ECO:0007669"/>
    <property type="project" value="TreeGrafter"/>
</dbReference>
<feature type="compositionally biased region" description="Basic and acidic residues" evidence="6">
    <location>
        <begin position="464"/>
        <end position="475"/>
    </location>
</feature>
<dbReference type="GO" id="GO:0006508">
    <property type="term" value="P:proteolysis"/>
    <property type="evidence" value="ECO:0007669"/>
    <property type="project" value="UniProtKB-KW"/>
</dbReference>
<evidence type="ECO:0000256" key="2">
    <source>
        <dbReference type="ARBA" id="ARBA00022553"/>
    </source>
</evidence>
<dbReference type="GO" id="GO:0005737">
    <property type="term" value="C:cytoplasm"/>
    <property type="evidence" value="ECO:0007669"/>
    <property type="project" value="TreeGrafter"/>
</dbReference>
<feature type="region of interest" description="Disordered" evidence="6">
    <location>
        <begin position="836"/>
        <end position="890"/>
    </location>
</feature>
<feature type="compositionally biased region" description="Polar residues" evidence="6">
    <location>
        <begin position="650"/>
        <end position="669"/>
    </location>
</feature>
<dbReference type="PROSITE" id="PS50600">
    <property type="entry name" value="ULP_PROTEASE"/>
    <property type="match status" value="1"/>
</dbReference>
<dbReference type="InterPro" id="IPR051947">
    <property type="entry name" value="Sentrin-specific_protease"/>
</dbReference>
<dbReference type="GO" id="GO:0016926">
    <property type="term" value="P:protein desumoylation"/>
    <property type="evidence" value="ECO:0007669"/>
    <property type="project" value="TreeGrafter"/>
</dbReference>
<feature type="compositionally biased region" description="Polar residues" evidence="6">
    <location>
        <begin position="874"/>
        <end position="884"/>
    </location>
</feature>
<feature type="region of interest" description="Disordered" evidence="6">
    <location>
        <begin position="25"/>
        <end position="86"/>
    </location>
</feature>